<organism evidence="3 4">
    <name type="scientific">Selenomonas flueggei ATCC 43531</name>
    <dbReference type="NCBI Taxonomy" id="638302"/>
    <lineage>
        <taxon>Bacteria</taxon>
        <taxon>Bacillati</taxon>
        <taxon>Bacillota</taxon>
        <taxon>Negativicutes</taxon>
        <taxon>Selenomonadales</taxon>
        <taxon>Selenomonadaceae</taxon>
        <taxon>Selenomonas</taxon>
    </lineage>
</organism>
<dbReference type="Gene3D" id="2.180.10.10">
    <property type="entry name" value="RHS repeat-associated core"/>
    <property type="match status" value="1"/>
</dbReference>
<evidence type="ECO:0000313" key="3">
    <source>
        <dbReference type="EMBL" id="EEQ49296.1"/>
    </source>
</evidence>
<evidence type="ECO:0000256" key="1">
    <source>
        <dbReference type="SAM" id="MobiDB-lite"/>
    </source>
</evidence>
<feature type="region of interest" description="Disordered" evidence="1">
    <location>
        <begin position="450"/>
        <end position="471"/>
    </location>
</feature>
<protein>
    <submittedName>
        <fullName evidence="3">Uncharacterized protein</fullName>
    </submittedName>
</protein>
<reference evidence="3 4" key="1">
    <citation type="submission" date="2009-04" db="EMBL/GenBank/DDBJ databases">
        <authorList>
            <person name="Qin X."/>
            <person name="Bachman B."/>
            <person name="Battles P."/>
            <person name="Bell A."/>
            <person name="Bess C."/>
            <person name="Bickham C."/>
            <person name="Chaboub L."/>
            <person name="Chen D."/>
            <person name="Coyle M."/>
            <person name="Deiros D.R."/>
            <person name="Dinh H."/>
            <person name="Forbes L."/>
            <person name="Fowler G."/>
            <person name="Francisco L."/>
            <person name="Fu Q."/>
            <person name="Gubbala S."/>
            <person name="Hale W."/>
            <person name="Han Y."/>
            <person name="Hemphill L."/>
            <person name="Highlander S.K."/>
            <person name="Hirani K."/>
            <person name="Hogues M."/>
            <person name="Jackson L."/>
            <person name="Jakkamsetti A."/>
            <person name="Javaid M."/>
            <person name="Jiang H."/>
            <person name="Korchina V."/>
            <person name="Kovar C."/>
            <person name="Lara F."/>
            <person name="Lee S."/>
            <person name="Mata R."/>
            <person name="Mathew T."/>
            <person name="Moen C."/>
            <person name="Morales K."/>
            <person name="Munidasa M."/>
            <person name="Nazareth L."/>
            <person name="Ngo R."/>
            <person name="Nguyen L."/>
            <person name="Okwuonu G."/>
            <person name="Ongeri F."/>
            <person name="Patil S."/>
            <person name="Petrosino J."/>
            <person name="Pham C."/>
            <person name="Pham P."/>
            <person name="Pu L.-L."/>
            <person name="Puazo M."/>
            <person name="Raj R."/>
            <person name="Reid J."/>
            <person name="Rouhana J."/>
            <person name="Saada N."/>
            <person name="Shang Y."/>
            <person name="Simmons D."/>
            <person name="Thornton R."/>
            <person name="Warren J."/>
            <person name="Weissenberger G."/>
            <person name="Zhang J."/>
            <person name="Zhang L."/>
            <person name="Zhou C."/>
            <person name="Zhu D."/>
            <person name="Muzny D."/>
            <person name="Worley K."/>
            <person name="Gibbs R."/>
        </authorList>
    </citation>
    <scope>NUCLEOTIDE SEQUENCE [LARGE SCALE GENOMIC DNA]</scope>
    <source>
        <strain evidence="3 4">ATCC 43531</strain>
    </source>
</reference>
<feature type="chain" id="PRO_5002943011" evidence="2">
    <location>
        <begin position="29"/>
        <end position="594"/>
    </location>
</feature>
<comment type="caution">
    <text evidence="3">The sequence shown here is derived from an EMBL/GenBank/DDBJ whole genome shotgun (WGS) entry which is preliminary data.</text>
</comment>
<dbReference type="HOGENOM" id="CLU_459187_0_0_9"/>
<feature type="signal peptide" evidence="2">
    <location>
        <begin position="1"/>
        <end position="28"/>
    </location>
</feature>
<keyword evidence="2" id="KW-0732">Signal</keyword>
<sequence>MYKRMCKLLFILAAVLCLALLTACSGPAAGKSDAVGFDVIREPGYYQEVIMQPNGEFLARYKVDDAQAASSGQVYKVDFNADKKLEKITAMFGGDAINTQWRDTLDRGFSFAAVTMEYQDGYIKYNFKNARMAATMGYYGAYAIRYKIDEEKKTHKVAYFYNKKGEQANTSIGCAQLLLSYDDKGNLVKVGYANTNGERVTTVNKDYETRFKYDKSKKPIEVANYGKDDSLMVDITGIAKTTYKTDDKGRVVEARHFGADEALKEKNTPKLHTNRALNAVSAGAITKYSYDGDNMMPSKIAFYGKDEQPLGIKAWGNIASYKFKYNKNRQVSEISAYGADDSPMPLDRDTFGDNVVKVVLSYDDHGNFVKMDFYGKEDNMVVASKLNAAECRLKYDDKRRETEEAYFGTGEDPINVNEGGRVYHRVVHEYNDDDERTLNIYYDKDGNEVARETPAETSAKAVANSSAPTGNDVSSYIAAKNQYDQEIAGLAKDINAYLSANRNFAKADGLIRRAEVISQKVQQARNSVNAAQISNGALKTRLLEVFDAELGRINGLRDGMKASRAGGDYQPGFKRGTDAAYRFDDVNASLEKML</sequence>
<dbReference type="eggNOG" id="COG1040">
    <property type="taxonomic scope" value="Bacteria"/>
</dbReference>
<evidence type="ECO:0000256" key="2">
    <source>
        <dbReference type="SAM" id="SignalP"/>
    </source>
</evidence>
<name>C4V1H0_9FIRM</name>
<dbReference type="GeneID" id="32477773"/>
<dbReference type="OrthoDB" id="1668719at2"/>
<evidence type="ECO:0000313" key="4">
    <source>
        <dbReference type="Proteomes" id="UP000005309"/>
    </source>
</evidence>
<dbReference type="AlphaFoldDB" id="C4V1H0"/>
<proteinExistence type="predicted"/>
<dbReference type="PROSITE" id="PS51257">
    <property type="entry name" value="PROKAR_LIPOPROTEIN"/>
    <property type="match status" value="1"/>
</dbReference>
<accession>C4V1H0</accession>
<dbReference type="RefSeq" id="WP_006690628.1">
    <property type="nucleotide sequence ID" value="NZ_GG694007.1"/>
</dbReference>
<gene>
    <name evidence="3" type="ORF">HMPREF0908_0364</name>
</gene>
<dbReference type="STRING" id="638302.HMPREF0908_0364"/>
<dbReference type="EMBL" id="ACLA01000005">
    <property type="protein sequence ID" value="EEQ49296.1"/>
    <property type="molecule type" value="Genomic_DNA"/>
</dbReference>
<keyword evidence="4" id="KW-1185">Reference proteome</keyword>
<dbReference type="Proteomes" id="UP000005309">
    <property type="component" value="Unassembled WGS sequence"/>
</dbReference>